<sequence length="246" mass="28003">MVSVAHTTVLQSVVALARLELTPRWVTFRKLGLVLTIPLLFVTFRAVYNQYLLVSLTYTVDPLAPDDLVFDSELYTTLFNHTKWAKVDTFAVGVGIPFTSVPKDLWKEEAFAAEAFTQLWDQRLSTQFNRKPAGKLPKMGDGSVSDAIAVQVVSVGEKDMSVALVSRPKKNQLPMGFEHIMVKFDWENKVAMAMIRYIWHTKTETPPSWRKSLARWSQVNGRRQWLLHTANAIAEQKKNKPVKLEL</sequence>
<gene>
    <name evidence="1" type="ORF">NUW58_g9235</name>
</gene>
<reference evidence="1" key="1">
    <citation type="submission" date="2022-10" db="EMBL/GenBank/DDBJ databases">
        <title>Genome Sequence of Xylaria curta.</title>
        <authorList>
            <person name="Buettner E."/>
        </authorList>
    </citation>
    <scope>NUCLEOTIDE SEQUENCE</scope>
    <source>
        <strain evidence="1">Babe10</strain>
    </source>
</reference>
<protein>
    <submittedName>
        <fullName evidence="1">Uncharacterized protein</fullName>
    </submittedName>
</protein>
<evidence type="ECO:0000313" key="2">
    <source>
        <dbReference type="Proteomes" id="UP001143856"/>
    </source>
</evidence>
<dbReference type="Proteomes" id="UP001143856">
    <property type="component" value="Unassembled WGS sequence"/>
</dbReference>
<keyword evidence="2" id="KW-1185">Reference proteome</keyword>
<dbReference type="EMBL" id="JAPDGR010003216">
    <property type="protein sequence ID" value="KAJ2972201.1"/>
    <property type="molecule type" value="Genomic_DNA"/>
</dbReference>
<accession>A0ACC1N0Q6</accession>
<proteinExistence type="predicted"/>
<evidence type="ECO:0000313" key="1">
    <source>
        <dbReference type="EMBL" id="KAJ2972201.1"/>
    </source>
</evidence>
<comment type="caution">
    <text evidence="1">The sequence shown here is derived from an EMBL/GenBank/DDBJ whole genome shotgun (WGS) entry which is preliminary data.</text>
</comment>
<name>A0ACC1N0Q6_9PEZI</name>
<organism evidence="1 2">
    <name type="scientific">Xylaria curta</name>
    <dbReference type="NCBI Taxonomy" id="42375"/>
    <lineage>
        <taxon>Eukaryota</taxon>
        <taxon>Fungi</taxon>
        <taxon>Dikarya</taxon>
        <taxon>Ascomycota</taxon>
        <taxon>Pezizomycotina</taxon>
        <taxon>Sordariomycetes</taxon>
        <taxon>Xylariomycetidae</taxon>
        <taxon>Xylariales</taxon>
        <taxon>Xylariaceae</taxon>
        <taxon>Xylaria</taxon>
    </lineage>
</organism>